<dbReference type="InterPro" id="IPR041454">
    <property type="entry name" value="BsuBI/PstI_N"/>
</dbReference>
<evidence type="ECO:0000259" key="2">
    <source>
        <dbReference type="Pfam" id="PF17728"/>
    </source>
</evidence>
<evidence type="ECO:0000313" key="4">
    <source>
        <dbReference type="Proteomes" id="UP000244929"/>
    </source>
</evidence>
<dbReference type="EMBL" id="CP029186">
    <property type="protein sequence ID" value="AWH87040.1"/>
    <property type="molecule type" value="Genomic_DNA"/>
</dbReference>
<dbReference type="InterPro" id="IPR041962">
    <property type="entry name" value="BsuBI/PstI_N_sf"/>
</dbReference>
<dbReference type="GO" id="GO:0009036">
    <property type="term" value="F:type II site-specific deoxyribonuclease activity"/>
    <property type="evidence" value="ECO:0007669"/>
    <property type="project" value="InterPro"/>
</dbReference>
<dbReference type="GO" id="GO:0003677">
    <property type="term" value="F:DNA binding"/>
    <property type="evidence" value="ECO:0007669"/>
    <property type="project" value="InterPro"/>
</dbReference>
<accession>A0A2S1R2Z6</accession>
<evidence type="ECO:0000313" key="3">
    <source>
        <dbReference type="EMBL" id="AWH87040.1"/>
    </source>
</evidence>
<proteinExistence type="predicted"/>
<dbReference type="InterPro" id="IPR041963">
    <property type="entry name" value="BsuBI/PstI_C_sf"/>
</dbReference>
<dbReference type="Proteomes" id="UP000244929">
    <property type="component" value="Chromosome"/>
</dbReference>
<reference evidence="3 4" key="1">
    <citation type="submission" date="2018-04" db="EMBL/GenBank/DDBJ databases">
        <title>Genome sequencing of Flavobacterium sp. HYN0059.</title>
        <authorList>
            <person name="Yi H."/>
            <person name="Baek C."/>
        </authorList>
    </citation>
    <scope>NUCLEOTIDE SEQUENCE [LARGE SCALE GENOMIC DNA]</scope>
    <source>
        <strain evidence="3 4">HYN0059</strain>
    </source>
</reference>
<evidence type="ECO:0000259" key="1">
    <source>
        <dbReference type="Pfam" id="PF06616"/>
    </source>
</evidence>
<keyword evidence="3" id="KW-0378">Hydrolase</keyword>
<dbReference type="REBASE" id="250744">
    <property type="entry name" value="Fsp59ORF14820P"/>
</dbReference>
<keyword evidence="3" id="KW-0540">Nuclease</keyword>
<feature type="domain" description="BsuBI/PstI restriction endonuclease" evidence="1">
    <location>
        <begin position="188"/>
        <end position="347"/>
    </location>
</feature>
<dbReference type="InterPro" id="IPR009528">
    <property type="entry name" value="Restrct_endonuc_II_BsuBI_C"/>
</dbReference>
<feature type="domain" description="BsuBI/PstI restriction endonuclease HTH" evidence="2">
    <location>
        <begin position="13"/>
        <end position="174"/>
    </location>
</feature>
<dbReference type="GO" id="GO:0009307">
    <property type="term" value="P:DNA restriction-modification system"/>
    <property type="evidence" value="ECO:0007669"/>
    <property type="project" value="InterPro"/>
</dbReference>
<dbReference type="Gene3D" id="1.10.10.1820">
    <property type="entry name" value="BsuBI/PstI restriction endonuclease-like"/>
    <property type="match status" value="1"/>
</dbReference>
<dbReference type="Pfam" id="PF06616">
    <property type="entry name" value="BsuBI_PstI_RE"/>
    <property type="match status" value="1"/>
</dbReference>
<protein>
    <submittedName>
        <fullName evidence="3">Restriction endonuclease</fullName>
    </submittedName>
</protein>
<dbReference type="KEGG" id="falb:HYN59_14825"/>
<dbReference type="Pfam" id="PF17728">
    <property type="entry name" value="BsuBI_PstI_RE_N"/>
    <property type="match status" value="1"/>
</dbReference>
<keyword evidence="4" id="KW-1185">Reference proteome</keyword>
<name>A0A2S1R2Z6_9FLAO</name>
<dbReference type="Gene3D" id="3.40.1350.80">
    <property type="match status" value="1"/>
</dbReference>
<dbReference type="RefSeq" id="WP_108779759.1">
    <property type="nucleotide sequence ID" value="NZ_CP029186.1"/>
</dbReference>
<dbReference type="OrthoDB" id="9798907at2"/>
<keyword evidence="3" id="KW-0255">Endonuclease</keyword>
<gene>
    <name evidence="3" type="ORF">HYN59_14825</name>
</gene>
<dbReference type="AlphaFoldDB" id="A0A2S1R2Z6"/>
<organism evidence="3 4">
    <name type="scientific">Flavobacterium album</name>
    <dbReference type="NCBI Taxonomy" id="2175091"/>
    <lineage>
        <taxon>Bacteria</taxon>
        <taxon>Pseudomonadati</taxon>
        <taxon>Bacteroidota</taxon>
        <taxon>Flavobacteriia</taxon>
        <taxon>Flavobacteriales</taxon>
        <taxon>Flavobacteriaceae</taxon>
        <taxon>Flavobacterium</taxon>
    </lineage>
</organism>
<sequence>MSNQLPPYITREAVLERLPTIFPEGTPNRNYCIRLMSASTIFTMLYIGAIDGNDIYAAPKHIYRMTVEQAEDNTSAGRINYRVNSLKKGVDIPGIRWYADNTREPIRDETLREGLQRVGAVIAIPIPTTSSKPRYALQQDFAALFNPDLTGDVLARAIEQWQQNNLSTGALMRISLAGRTSGSATGNVLVSLPNGEVRSLSTGLSSDISKAVIEIFAPIYLVNPAVLWISTSDAKVPYLDKRIADSIGLNIEADKELPDIILADLAGDTPTLIFVEVVATDGAVTPRRQEAIYNITNTAGLERESIAFVTAYLDRQSPGFKKTISNLAWGSFAWFVSEPDKIVHFSDGRSKLIDIISPINI</sequence>
<dbReference type="GO" id="GO:0000287">
    <property type="term" value="F:magnesium ion binding"/>
    <property type="evidence" value="ECO:0007669"/>
    <property type="project" value="InterPro"/>
</dbReference>